<organism evidence="1">
    <name type="scientific">uncultured delta proteobacterium</name>
    <dbReference type="NCBI Taxonomy" id="34034"/>
    <lineage>
        <taxon>Bacteria</taxon>
        <taxon>Deltaproteobacteria</taxon>
        <taxon>environmental samples</taxon>
    </lineage>
</organism>
<accession>A0A212JB85</accession>
<dbReference type="EMBL" id="FLUQ01000001">
    <property type="protein sequence ID" value="SBV96689.1"/>
    <property type="molecule type" value="Genomic_DNA"/>
</dbReference>
<reference evidence="1" key="1">
    <citation type="submission" date="2016-04" db="EMBL/GenBank/DDBJ databases">
        <authorList>
            <person name="Evans L.H."/>
            <person name="Alamgir A."/>
            <person name="Owens N."/>
            <person name="Weber N.D."/>
            <person name="Virtaneva K."/>
            <person name="Barbian K."/>
            <person name="Babar A."/>
            <person name="Rosenke K."/>
        </authorList>
    </citation>
    <scope>NUCLEOTIDE SEQUENCE</scope>
    <source>
        <strain evidence="1">86</strain>
    </source>
</reference>
<sequence>MEVVSFGTVSTGAEVFFARHLLRFDHIFTVNRVKPHTAFHARVESGISKMLAVGCGKHVGASNMHKYDLTKTLEPAASLILEKAPVLGGLAIVENAHEDTHLVRLALAENMLDTDAELLQIAWKNFPRLPIDALDALYLDEMGKNISGAGMDTNIVGLWRREGGERKPDYKCLAVFSLTPESHGNAMGLGMADVIPRSMYEGINMEATYLNGLTAGLWRAVRTPVVLPTVRDIVTTSLSKIPESQEPRVARLRNTLMLEDFWATRPLLEELSGRDDIIVEGKTNTWNFGPAGELLPFSLE</sequence>
<evidence type="ECO:0000313" key="1">
    <source>
        <dbReference type="EMBL" id="SBV96689.1"/>
    </source>
</evidence>
<dbReference type="AlphaFoldDB" id="A0A212JB85"/>
<proteinExistence type="predicted"/>
<name>A0A212JB85_9DELT</name>
<dbReference type="Gene3D" id="3.40.50.11440">
    <property type="match status" value="1"/>
</dbReference>
<gene>
    <name evidence="1" type="ORF">KL86DPRO_11087</name>
</gene>
<protein>
    <submittedName>
        <fullName evidence="1">Uncharacterized protein</fullName>
    </submittedName>
</protein>